<dbReference type="PRINTS" id="PR00080">
    <property type="entry name" value="SDRFAMILY"/>
</dbReference>
<dbReference type="InterPro" id="IPR020904">
    <property type="entry name" value="Sc_DH/Rdtase_CS"/>
</dbReference>
<proteinExistence type="inferred from homology"/>
<name>A0ABT3T084_9GAMM</name>
<keyword evidence="2 4" id="KW-0560">Oxidoreductase</keyword>
<feature type="domain" description="Ketoreductase" evidence="3">
    <location>
        <begin position="7"/>
        <end position="193"/>
    </location>
</feature>
<evidence type="ECO:0000259" key="3">
    <source>
        <dbReference type="SMART" id="SM00822"/>
    </source>
</evidence>
<comment type="caution">
    <text evidence="4">The sequence shown here is derived from an EMBL/GenBank/DDBJ whole genome shotgun (WGS) entry which is preliminary data.</text>
</comment>
<dbReference type="InterPro" id="IPR036291">
    <property type="entry name" value="NAD(P)-bd_dom_sf"/>
</dbReference>
<gene>
    <name evidence="4" type="ORF">EYC87_18895</name>
</gene>
<evidence type="ECO:0000256" key="1">
    <source>
        <dbReference type="ARBA" id="ARBA00006484"/>
    </source>
</evidence>
<dbReference type="SUPFAM" id="SSF51735">
    <property type="entry name" value="NAD(P)-binding Rossmann-fold domains"/>
    <property type="match status" value="1"/>
</dbReference>
<dbReference type="PANTHER" id="PTHR42760">
    <property type="entry name" value="SHORT-CHAIN DEHYDROGENASES/REDUCTASES FAMILY MEMBER"/>
    <property type="match status" value="1"/>
</dbReference>
<protein>
    <submittedName>
        <fullName evidence="4">Glucose 1-dehydrogenase</fullName>
        <ecNumber evidence="4">1.1.1.47</ecNumber>
    </submittedName>
</protein>
<dbReference type="InterPro" id="IPR002347">
    <property type="entry name" value="SDR_fam"/>
</dbReference>
<dbReference type="EC" id="1.1.1.47" evidence="4"/>
<dbReference type="Gene3D" id="3.40.50.720">
    <property type="entry name" value="NAD(P)-binding Rossmann-like Domain"/>
    <property type="match status" value="1"/>
</dbReference>
<reference evidence="4" key="1">
    <citation type="submission" date="2019-02" db="EMBL/GenBank/DDBJ databases">
        <authorList>
            <person name="Li S.-H."/>
        </authorList>
    </citation>
    <scope>NUCLEOTIDE SEQUENCE</scope>
    <source>
        <strain evidence="4">IMCC8485</strain>
    </source>
</reference>
<evidence type="ECO:0000313" key="4">
    <source>
        <dbReference type="EMBL" id="MCX2975648.1"/>
    </source>
</evidence>
<dbReference type="PANTHER" id="PTHR42760:SF115">
    <property type="entry name" value="3-OXOACYL-[ACYL-CARRIER-PROTEIN] REDUCTASE FABG"/>
    <property type="match status" value="1"/>
</dbReference>
<keyword evidence="5" id="KW-1185">Reference proteome</keyword>
<evidence type="ECO:0000256" key="2">
    <source>
        <dbReference type="ARBA" id="ARBA00023002"/>
    </source>
</evidence>
<sequence length="256" mass="26599">MGRVQDKTALVTGAASGIGRAIALMLAKHGAQVVVTDLTEGAAREVVDEIISEGGKAFFEPLNVSETAQWAEVTAAVKARCGGLDILVNNAGITERGDAESIALSDWNAVINVNLNGVFLGTQAAINIMKDTGGGSIINISSIEGMIGDANLSAYTASKGGVRSFTKSAALLCAEKGYGIRVNAINPGVIRTALLNDHLASFDDPEQETQRLIDQHPIGFLGSPDDVAYGVVYLACDESRFVTGADLVIDGGYTAQ</sequence>
<evidence type="ECO:0000313" key="5">
    <source>
        <dbReference type="Proteomes" id="UP001143307"/>
    </source>
</evidence>
<dbReference type="InterPro" id="IPR057326">
    <property type="entry name" value="KR_dom"/>
</dbReference>
<accession>A0ABT3T084</accession>
<dbReference type="Pfam" id="PF13561">
    <property type="entry name" value="adh_short_C2"/>
    <property type="match status" value="1"/>
</dbReference>
<dbReference type="EMBL" id="SHNP01000010">
    <property type="protein sequence ID" value="MCX2975648.1"/>
    <property type="molecule type" value="Genomic_DNA"/>
</dbReference>
<dbReference type="Proteomes" id="UP001143307">
    <property type="component" value="Unassembled WGS sequence"/>
</dbReference>
<dbReference type="PRINTS" id="PR00081">
    <property type="entry name" value="GDHRDH"/>
</dbReference>
<organism evidence="4 5">
    <name type="scientific">Candidatus Seongchinamella marina</name>
    <dbReference type="NCBI Taxonomy" id="2518990"/>
    <lineage>
        <taxon>Bacteria</taxon>
        <taxon>Pseudomonadati</taxon>
        <taxon>Pseudomonadota</taxon>
        <taxon>Gammaproteobacteria</taxon>
        <taxon>Cellvibrionales</taxon>
        <taxon>Halieaceae</taxon>
        <taxon>Seongchinamella</taxon>
    </lineage>
</organism>
<dbReference type="GO" id="GO:0047936">
    <property type="term" value="F:glucose 1-dehydrogenase [NAD(P)+] activity"/>
    <property type="evidence" value="ECO:0007669"/>
    <property type="project" value="UniProtKB-EC"/>
</dbReference>
<comment type="similarity">
    <text evidence="1">Belongs to the short-chain dehydrogenases/reductases (SDR) family.</text>
</comment>
<dbReference type="PROSITE" id="PS00061">
    <property type="entry name" value="ADH_SHORT"/>
    <property type="match status" value="1"/>
</dbReference>
<dbReference type="SMART" id="SM00822">
    <property type="entry name" value="PKS_KR"/>
    <property type="match status" value="1"/>
</dbReference>
<dbReference type="NCBIfam" id="NF005559">
    <property type="entry name" value="PRK07231.1"/>
    <property type="match status" value="1"/>
</dbReference>